<gene>
    <name evidence="1" type="ORF">CPB83DRAFT_858377</name>
</gene>
<evidence type="ECO:0000313" key="2">
    <source>
        <dbReference type="Proteomes" id="UP000807306"/>
    </source>
</evidence>
<accession>A0A9P6EBX4</accession>
<comment type="caution">
    <text evidence="1">The sequence shown here is derived from an EMBL/GenBank/DDBJ whole genome shotgun (WGS) entry which is preliminary data.</text>
</comment>
<evidence type="ECO:0000313" key="1">
    <source>
        <dbReference type="EMBL" id="KAF9526122.1"/>
    </source>
</evidence>
<protein>
    <submittedName>
        <fullName evidence="1">Uncharacterized protein</fullName>
    </submittedName>
</protein>
<dbReference type="Proteomes" id="UP000807306">
    <property type="component" value="Unassembled WGS sequence"/>
</dbReference>
<sequence length="64" mass="7516">MEEISMIAQRAEQRRRVNRSKLTVLAVFLYANLMCACCDIDDWWPPRFVSSPHDTWDPMRLSAS</sequence>
<reference evidence="1" key="1">
    <citation type="submission" date="2020-11" db="EMBL/GenBank/DDBJ databases">
        <authorList>
            <consortium name="DOE Joint Genome Institute"/>
            <person name="Ahrendt S."/>
            <person name="Riley R."/>
            <person name="Andreopoulos W."/>
            <person name="Labutti K."/>
            <person name="Pangilinan J."/>
            <person name="Ruiz-Duenas F.J."/>
            <person name="Barrasa J.M."/>
            <person name="Sanchez-Garcia M."/>
            <person name="Camarero S."/>
            <person name="Miyauchi S."/>
            <person name="Serrano A."/>
            <person name="Linde D."/>
            <person name="Babiker R."/>
            <person name="Drula E."/>
            <person name="Ayuso-Fernandez I."/>
            <person name="Pacheco R."/>
            <person name="Padilla G."/>
            <person name="Ferreira P."/>
            <person name="Barriuso J."/>
            <person name="Kellner H."/>
            <person name="Castanera R."/>
            <person name="Alfaro M."/>
            <person name="Ramirez L."/>
            <person name="Pisabarro A.G."/>
            <person name="Kuo A."/>
            <person name="Tritt A."/>
            <person name="Lipzen A."/>
            <person name="He G."/>
            <person name="Yan M."/>
            <person name="Ng V."/>
            <person name="Cullen D."/>
            <person name="Martin F."/>
            <person name="Rosso M.-N."/>
            <person name="Henrissat B."/>
            <person name="Hibbett D."/>
            <person name="Martinez A.T."/>
            <person name="Grigoriev I.V."/>
        </authorList>
    </citation>
    <scope>NUCLEOTIDE SEQUENCE</scope>
    <source>
        <strain evidence="1">CBS 506.95</strain>
    </source>
</reference>
<name>A0A9P6EBX4_9AGAR</name>
<dbReference type="AlphaFoldDB" id="A0A9P6EBX4"/>
<keyword evidence="2" id="KW-1185">Reference proteome</keyword>
<proteinExistence type="predicted"/>
<organism evidence="1 2">
    <name type="scientific">Crepidotus variabilis</name>
    <dbReference type="NCBI Taxonomy" id="179855"/>
    <lineage>
        <taxon>Eukaryota</taxon>
        <taxon>Fungi</taxon>
        <taxon>Dikarya</taxon>
        <taxon>Basidiomycota</taxon>
        <taxon>Agaricomycotina</taxon>
        <taxon>Agaricomycetes</taxon>
        <taxon>Agaricomycetidae</taxon>
        <taxon>Agaricales</taxon>
        <taxon>Agaricineae</taxon>
        <taxon>Crepidotaceae</taxon>
        <taxon>Crepidotus</taxon>
    </lineage>
</organism>
<dbReference type="EMBL" id="MU157875">
    <property type="protein sequence ID" value="KAF9526122.1"/>
    <property type="molecule type" value="Genomic_DNA"/>
</dbReference>